<proteinExistence type="predicted"/>
<dbReference type="InterPro" id="IPR042099">
    <property type="entry name" value="ANL_N_sf"/>
</dbReference>
<dbReference type="InterPro" id="IPR007534">
    <property type="entry name" value="LuxE"/>
</dbReference>
<protein>
    <submittedName>
        <fullName evidence="2">Acyl-protein synthetase</fullName>
    </submittedName>
</protein>
<dbReference type="EMBL" id="WJIE01000006">
    <property type="protein sequence ID" value="MRG94902.1"/>
    <property type="molecule type" value="Genomic_DNA"/>
</dbReference>
<dbReference type="SUPFAM" id="SSF56801">
    <property type="entry name" value="Acetyl-CoA synthetase-like"/>
    <property type="match status" value="1"/>
</dbReference>
<evidence type="ECO:0000259" key="1">
    <source>
        <dbReference type="Pfam" id="PF04443"/>
    </source>
</evidence>
<evidence type="ECO:0000313" key="2">
    <source>
        <dbReference type="EMBL" id="MRG94902.1"/>
    </source>
</evidence>
<sequence length="371" mass="39390">MTVRPTSEALHERVRAFVLGTLSGAETEPFDDLALALARFQAAHVPALGRLVRARGLDLASARDASVIPALPCDVFRLARIAVHPPEEDTLVFRTSGTSQGREARGEHPFRTTATYELVALRWGERMLWPDQEDLGVLVLAPSVEEVSDSSLGFMLDRFARELGGPASFHVRGGELDIEGLSRAAAEARARGRSMLVLGASFAFVHLLDGAGARDLTLPPGSRVMQTGGFKGRSREVEPAELRRAIAATFGLPEAHVVGEYGMTELSSQLYEGTLAAALGVRAPARHGVYVSPPWMRVTAVDAATLAPLPPGETGILRFVDLANVDASVAIQTSDLGRVTAEGVELFGRAPGATPRGCSLAIDDVLARGSS</sequence>
<dbReference type="Gene3D" id="3.40.50.12780">
    <property type="entry name" value="N-terminal domain of ligase-like"/>
    <property type="match status" value="1"/>
</dbReference>
<dbReference type="Pfam" id="PF04443">
    <property type="entry name" value="LuxE"/>
    <property type="match status" value="1"/>
</dbReference>
<dbReference type="RefSeq" id="WP_338046539.1">
    <property type="nucleotide sequence ID" value="NZ_WJIE01000006.1"/>
</dbReference>
<reference evidence="2 3" key="1">
    <citation type="submission" date="2019-10" db="EMBL/GenBank/DDBJ databases">
        <title>A soil myxobacterium in the family Polyangiaceae.</title>
        <authorList>
            <person name="Li Y."/>
            <person name="Wang J."/>
        </authorList>
    </citation>
    <scope>NUCLEOTIDE SEQUENCE [LARGE SCALE GENOMIC DNA]</scope>
    <source>
        <strain evidence="2 3">DSM 14734</strain>
    </source>
</reference>
<dbReference type="Proteomes" id="UP000440224">
    <property type="component" value="Unassembled WGS sequence"/>
</dbReference>
<dbReference type="GO" id="GO:0047474">
    <property type="term" value="F:long-chain fatty acid--protein ligase activity"/>
    <property type="evidence" value="ECO:0007669"/>
    <property type="project" value="InterPro"/>
</dbReference>
<dbReference type="GO" id="GO:0008218">
    <property type="term" value="P:bioluminescence"/>
    <property type="evidence" value="ECO:0007669"/>
    <property type="project" value="InterPro"/>
</dbReference>
<keyword evidence="3" id="KW-1185">Reference proteome</keyword>
<feature type="domain" description="Acyl-protein synthetase LuxE" evidence="1">
    <location>
        <begin position="188"/>
        <end position="365"/>
    </location>
</feature>
<organism evidence="2 3">
    <name type="scientific">Polyangium spumosum</name>
    <dbReference type="NCBI Taxonomy" id="889282"/>
    <lineage>
        <taxon>Bacteria</taxon>
        <taxon>Pseudomonadati</taxon>
        <taxon>Myxococcota</taxon>
        <taxon>Polyangia</taxon>
        <taxon>Polyangiales</taxon>
        <taxon>Polyangiaceae</taxon>
        <taxon>Polyangium</taxon>
    </lineage>
</organism>
<comment type="caution">
    <text evidence="2">The sequence shown here is derived from an EMBL/GenBank/DDBJ whole genome shotgun (WGS) entry which is preliminary data.</text>
</comment>
<gene>
    <name evidence="2" type="ORF">GF068_23700</name>
</gene>
<name>A0A6N7PRU3_9BACT</name>
<accession>A0A6N7PRU3</accession>
<evidence type="ECO:0000313" key="3">
    <source>
        <dbReference type="Proteomes" id="UP000440224"/>
    </source>
</evidence>
<dbReference type="AlphaFoldDB" id="A0A6N7PRU3"/>